<protein>
    <submittedName>
        <fullName evidence="2">Uncharacterized protein</fullName>
    </submittedName>
</protein>
<accession>A0A016X0P0</accession>
<dbReference type="EMBL" id="JARK01000048">
    <property type="protein sequence ID" value="EYC44838.1"/>
    <property type="molecule type" value="Genomic_DNA"/>
</dbReference>
<feature type="region of interest" description="Disordered" evidence="1">
    <location>
        <begin position="192"/>
        <end position="221"/>
    </location>
</feature>
<organism evidence="2 3">
    <name type="scientific">Ancylostoma ceylanicum</name>
    <dbReference type="NCBI Taxonomy" id="53326"/>
    <lineage>
        <taxon>Eukaryota</taxon>
        <taxon>Metazoa</taxon>
        <taxon>Ecdysozoa</taxon>
        <taxon>Nematoda</taxon>
        <taxon>Chromadorea</taxon>
        <taxon>Rhabditida</taxon>
        <taxon>Rhabditina</taxon>
        <taxon>Rhabditomorpha</taxon>
        <taxon>Strongyloidea</taxon>
        <taxon>Ancylostomatidae</taxon>
        <taxon>Ancylostomatinae</taxon>
        <taxon>Ancylostoma</taxon>
    </lineage>
</organism>
<dbReference type="AlphaFoldDB" id="A0A016X0P0"/>
<reference evidence="3" key="1">
    <citation type="journal article" date="2015" name="Nat. Genet.">
        <title>The genome and transcriptome of the zoonotic hookworm Ancylostoma ceylanicum identify infection-specific gene families.</title>
        <authorList>
            <person name="Schwarz E.M."/>
            <person name="Hu Y."/>
            <person name="Antoshechkin I."/>
            <person name="Miller M.M."/>
            <person name="Sternberg P.W."/>
            <person name="Aroian R.V."/>
        </authorList>
    </citation>
    <scope>NUCLEOTIDE SEQUENCE</scope>
    <source>
        <strain evidence="3">HY135</strain>
    </source>
</reference>
<name>A0A016X0P0_9BILA</name>
<evidence type="ECO:0000313" key="2">
    <source>
        <dbReference type="EMBL" id="EYC44838.1"/>
    </source>
</evidence>
<evidence type="ECO:0000313" key="3">
    <source>
        <dbReference type="Proteomes" id="UP000024635"/>
    </source>
</evidence>
<keyword evidence="3" id="KW-1185">Reference proteome</keyword>
<dbReference type="Proteomes" id="UP000024635">
    <property type="component" value="Unassembled WGS sequence"/>
</dbReference>
<sequence>MAQFAMLNKIAHFIQEQGTRDGRPLQPCNNYDHKRCPSPMRVASPGTMVARLTTMIEIGDGRPLDEVPAYRRDAYVYATLAQALEAYDDETNAEPPDIQVAILRSNICAASHLCECEECGGDATLEQHMHRCLRTRYPNAPLLQLELEGPERMVLIERVWLRLPRIMERGRGNTFPNPWEVVVPERSILDRIPTTHRDEELSDSDHSSEGVPTSDEEEADD</sequence>
<evidence type="ECO:0000256" key="1">
    <source>
        <dbReference type="SAM" id="MobiDB-lite"/>
    </source>
</evidence>
<comment type="caution">
    <text evidence="2">The sequence shown here is derived from an EMBL/GenBank/DDBJ whole genome shotgun (WGS) entry which is preliminary data.</text>
</comment>
<gene>
    <name evidence="2" type="primary">Acey_s0448.g1646</name>
    <name evidence="2" type="ORF">Y032_0448g1646</name>
</gene>
<feature type="compositionally biased region" description="Basic and acidic residues" evidence="1">
    <location>
        <begin position="192"/>
        <end position="208"/>
    </location>
</feature>
<proteinExistence type="predicted"/>